<gene>
    <name evidence="1" type="ORF">LMG29542_08115</name>
</gene>
<reference evidence="1 2" key="1">
    <citation type="submission" date="2020-04" db="EMBL/GenBank/DDBJ databases">
        <authorList>
            <person name="De Canck E."/>
        </authorList>
    </citation>
    <scope>NUCLEOTIDE SEQUENCE [LARGE SCALE GENOMIC DNA]</scope>
    <source>
        <strain evidence="1 2">LMG 29542</strain>
    </source>
</reference>
<dbReference type="EMBL" id="CADIKH010000159">
    <property type="protein sequence ID" value="CAB3774737.1"/>
    <property type="molecule type" value="Genomic_DNA"/>
</dbReference>
<protein>
    <submittedName>
        <fullName evidence="1">Uncharacterized protein</fullName>
    </submittedName>
</protein>
<proteinExistence type="predicted"/>
<accession>A0A6J5FBA9</accession>
<sequence length="54" mass="6184">MRTLSEFGEQVTYVVVDRSAFLDETRPRPLKAGCRLLVFVFQQNVCSGESLPHR</sequence>
<evidence type="ECO:0000313" key="2">
    <source>
        <dbReference type="Proteomes" id="UP000494363"/>
    </source>
</evidence>
<name>A0A6J5FBA9_9BURK</name>
<dbReference type="AlphaFoldDB" id="A0A6J5FBA9"/>
<evidence type="ECO:0000313" key="1">
    <source>
        <dbReference type="EMBL" id="CAB3774737.1"/>
    </source>
</evidence>
<keyword evidence="2" id="KW-1185">Reference proteome</keyword>
<dbReference type="Proteomes" id="UP000494363">
    <property type="component" value="Unassembled WGS sequence"/>
</dbReference>
<organism evidence="1 2">
    <name type="scientific">Paraburkholderia humisilvae</name>
    <dbReference type="NCBI Taxonomy" id="627669"/>
    <lineage>
        <taxon>Bacteria</taxon>
        <taxon>Pseudomonadati</taxon>
        <taxon>Pseudomonadota</taxon>
        <taxon>Betaproteobacteria</taxon>
        <taxon>Burkholderiales</taxon>
        <taxon>Burkholderiaceae</taxon>
        <taxon>Paraburkholderia</taxon>
    </lineage>
</organism>